<evidence type="ECO:0000256" key="2">
    <source>
        <dbReference type="ARBA" id="ARBA00023134"/>
    </source>
</evidence>
<dbReference type="GO" id="GO:0004781">
    <property type="term" value="F:sulfate adenylyltransferase (ATP) activity"/>
    <property type="evidence" value="ECO:0007669"/>
    <property type="project" value="UniProtKB-EC"/>
</dbReference>
<dbReference type="InterPro" id="IPR027417">
    <property type="entry name" value="P-loop_NTPase"/>
</dbReference>
<dbReference type="PROSITE" id="PS00301">
    <property type="entry name" value="G_TR_1"/>
    <property type="match status" value="1"/>
</dbReference>
<protein>
    <submittedName>
        <fullName evidence="3">Sulfate adenylyltransferase</fullName>
        <ecNumber evidence="3">2.7.7.4</ecNumber>
    </submittedName>
</protein>
<evidence type="ECO:0000313" key="4">
    <source>
        <dbReference type="Proteomes" id="UP000255460"/>
    </source>
</evidence>
<keyword evidence="2" id="KW-0342">GTP-binding</keyword>
<dbReference type="AlphaFoldDB" id="A0A376KN15"/>
<dbReference type="Gene3D" id="3.40.50.300">
    <property type="entry name" value="P-loop containing nucleotide triphosphate hydrolases"/>
    <property type="match status" value="1"/>
</dbReference>
<dbReference type="EC" id="2.7.7.4" evidence="3"/>
<dbReference type="Proteomes" id="UP000255460">
    <property type="component" value="Unassembled WGS sequence"/>
</dbReference>
<keyword evidence="1" id="KW-0547">Nucleotide-binding</keyword>
<evidence type="ECO:0000313" key="3">
    <source>
        <dbReference type="EMBL" id="STE84058.1"/>
    </source>
</evidence>
<reference evidence="3 4" key="1">
    <citation type="submission" date="2018-06" db="EMBL/GenBank/DDBJ databases">
        <authorList>
            <consortium name="Pathogen Informatics"/>
            <person name="Doyle S."/>
        </authorList>
    </citation>
    <scope>NUCLEOTIDE SEQUENCE [LARGE SCALE GENOMIC DNA]</scope>
    <source>
        <strain evidence="3 4">NCTC10418</strain>
    </source>
</reference>
<keyword evidence="3" id="KW-0808">Transferase</keyword>
<dbReference type="EMBL" id="UFZQ01000001">
    <property type="protein sequence ID" value="STE84058.1"/>
    <property type="molecule type" value="Genomic_DNA"/>
</dbReference>
<proteinExistence type="predicted"/>
<keyword evidence="3" id="KW-0548">Nucleotidyltransferase</keyword>
<accession>A0A376KN15</accession>
<dbReference type="SUPFAM" id="SSF52540">
    <property type="entry name" value="P-loop containing nucleoside triphosphate hydrolases"/>
    <property type="match status" value="1"/>
</dbReference>
<name>A0A376KN15_ECOLX</name>
<organism evidence="3 4">
    <name type="scientific">Escherichia coli</name>
    <dbReference type="NCBI Taxonomy" id="562"/>
    <lineage>
        <taxon>Bacteria</taxon>
        <taxon>Pseudomonadati</taxon>
        <taxon>Pseudomonadota</taxon>
        <taxon>Gammaproteobacteria</taxon>
        <taxon>Enterobacterales</taxon>
        <taxon>Enterobacteriaceae</taxon>
        <taxon>Escherichia</taxon>
    </lineage>
</organism>
<sequence length="89" mass="10520">MGRLLHDTRQILRKIRLSSLHNDSKRHGTQGEKLDLALLVDGLQAEREQGITIDVAYRYFSTEKRKIYYRRHPPARAVYPQYGDRRLNV</sequence>
<dbReference type="GO" id="GO:0005525">
    <property type="term" value="F:GTP binding"/>
    <property type="evidence" value="ECO:0007669"/>
    <property type="project" value="UniProtKB-KW"/>
</dbReference>
<dbReference type="InterPro" id="IPR031157">
    <property type="entry name" value="G_TR_CS"/>
</dbReference>
<evidence type="ECO:0000256" key="1">
    <source>
        <dbReference type="ARBA" id="ARBA00022741"/>
    </source>
</evidence>
<gene>
    <name evidence="3" type="primary">cysN_1</name>
    <name evidence="3" type="ORF">NCTC10418_01731</name>
</gene>